<sequence length="331" mass="36149">MDNTTGSSLHALKTCGTSQKKIVSISGAVDAILNRAPSSGSQWRSAKVSEENEDRPAKRISLSKERVTGQGSGAVLIPNGVHAASGKRIVLPKEQVTLQGTTRADLKPNEVRPLCRVLFPADTNQAKVFGHHQQQGSPTKQHPLDVPARELIWKGNFKILNCPSYLEECQGIIAHPSAVVAYKAYSFAKQMPSNLYFSMDYQRPAYEAIFKTFVPSRGNIALYFYPGHYESSRSQYSMMLKFIEREGLLLRSRMGDVELLVFPSKLLEDGSQKLGGSYFMWGIFYHYKKGGTSANNAAAAITSSMAKEDSSTSASIHGGTSAIAEGGNFTI</sequence>
<keyword evidence="2" id="KW-1185">Reference proteome</keyword>
<dbReference type="Proteomes" id="UP001060085">
    <property type="component" value="Linkage Group LG02"/>
</dbReference>
<dbReference type="EMBL" id="CM044702">
    <property type="protein sequence ID" value="KAI5678898.1"/>
    <property type="molecule type" value="Genomic_DNA"/>
</dbReference>
<evidence type="ECO:0000313" key="1">
    <source>
        <dbReference type="EMBL" id="KAI5678898.1"/>
    </source>
</evidence>
<comment type="caution">
    <text evidence="1">The sequence shown here is derived from an EMBL/GenBank/DDBJ whole genome shotgun (WGS) entry which is preliminary data.</text>
</comment>
<organism evidence="1 2">
    <name type="scientific">Catharanthus roseus</name>
    <name type="common">Madagascar periwinkle</name>
    <name type="synonym">Vinca rosea</name>
    <dbReference type="NCBI Taxonomy" id="4058"/>
    <lineage>
        <taxon>Eukaryota</taxon>
        <taxon>Viridiplantae</taxon>
        <taxon>Streptophyta</taxon>
        <taxon>Embryophyta</taxon>
        <taxon>Tracheophyta</taxon>
        <taxon>Spermatophyta</taxon>
        <taxon>Magnoliopsida</taxon>
        <taxon>eudicotyledons</taxon>
        <taxon>Gunneridae</taxon>
        <taxon>Pentapetalae</taxon>
        <taxon>asterids</taxon>
        <taxon>lamiids</taxon>
        <taxon>Gentianales</taxon>
        <taxon>Apocynaceae</taxon>
        <taxon>Rauvolfioideae</taxon>
        <taxon>Vinceae</taxon>
        <taxon>Catharanthinae</taxon>
        <taxon>Catharanthus</taxon>
    </lineage>
</organism>
<gene>
    <name evidence="1" type="ORF">M9H77_09848</name>
</gene>
<name>A0ACC0C2C0_CATRO</name>
<reference evidence="2" key="1">
    <citation type="journal article" date="2023" name="Nat. Plants">
        <title>Single-cell RNA sequencing provides a high-resolution roadmap for understanding the multicellular compartmentation of specialized metabolism.</title>
        <authorList>
            <person name="Sun S."/>
            <person name="Shen X."/>
            <person name="Li Y."/>
            <person name="Li Y."/>
            <person name="Wang S."/>
            <person name="Li R."/>
            <person name="Zhang H."/>
            <person name="Shen G."/>
            <person name="Guo B."/>
            <person name="Wei J."/>
            <person name="Xu J."/>
            <person name="St-Pierre B."/>
            <person name="Chen S."/>
            <person name="Sun C."/>
        </authorList>
    </citation>
    <scope>NUCLEOTIDE SEQUENCE [LARGE SCALE GENOMIC DNA]</scope>
</reference>
<proteinExistence type="predicted"/>
<accession>A0ACC0C2C0</accession>
<protein>
    <submittedName>
        <fullName evidence="1">Uncharacterized protein</fullName>
    </submittedName>
</protein>
<evidence type="ECO:0000313" key="2">
    <source>
        <dbReference type="Proteomes" id="UP001060085"/>
    </source>
</evidence>